<dbReference type="InterPro" id="IPR007234">
    <property type="entry name" value="Vps53_N"/>
</dbReference>
<dbReference type="Pfam" id="PF16854">
    <property type="entry name" value="VPS53_C"/>
    <property type="match status" value="1"/>
</dbReference>
<dbReference type="GO" id="GO:0005829">
    <property type="term" value="C:cytosol"/>
    <property type="evidence" value="ECO:0007669"/>
    <property type="project" value="GOC"/>
</dbReference>
<gene>
    <name evidence="9" type="ORF">PSACC_02563</name>
</gene>
<dbReference type="PANTHER" id="PTHR12820:SF0">
    <property type="entry name" value="VACUOLAR PROTEIN SORTING-ASSOCIATED PROTEIN 53 HOMOLOG"/>
    <property type="match status" value="1"/>
</dbReference>
<comment type="caution">
    <text evidence="9">The sequence shown here is derived from an EMBL/GenBank/DDBJ whole genome shotgun (WGS) entry which is preliminary data.</text>
</comment>
<keyword evidence="6" id="KW-0472">Membrane</keyword>
<evidence type="ECO:0000259" key="7">
    <source>
        <dbReference type="Pfam" id="PF04100"/>
    </source>
</evidence>
<sequence length="709" mass="81334">MSETKTERQVAAIELLNELLGDDVHLCRIDEHRSTLAARLATLRAQIETQHLQMTVIAQDRRHKYTYVAESNGRALVRAREVVKLVETVAEQVKDIVERTEKLNRNQKELTTFITRLERLRSFVENIDRLEKLMLGREYERIGSLLLATQQFAEQFQEMRERSFVGEQLGRFDYLQKMLQRQVLELFDETMRRRGSVNAAQSINLAHAAVVIDVLGEASQRALIRWYCDRQLGDYKDVFRGNRELANLESIPKRYAWLKRLMVVYEAEHAFIFPVEWKVDQVLCLDFCAVTSHDIAGVMQSFNGAKINLTLLQTAVQQTRSFEQFLHRKYPKNPGLSISLAFEPFLFYFIDSHDQALLKFKSRLPVKLTLADFDASNVLTSASELFLLFREILQDISELSVKKPLADLCKMFGSHLGTYSKYLEERLPRMGKKPFVSFDVRTLCVVLNTTDYCYLTTVSMAERIREIIHPHFSESVAFDGAQQDFLVHVSVGIGRLHLSISSTLDACWTLMSSISWSGLKSVGDHSAYVSQIQRTLADQQPIIRSTLVGSKHYVALCHRLATSIVSRFSDNVKKIKHLNDFAAQQLLVDLEALRIMLLDLLRLGDYGALRTPFAKLVASETADVEGFLKCVMAPTEPASVFVQNYLLVRADVEESKFLAVLEVKGIRRTTLYLDEFRSHVPKRPSEQGRELKFFRIDEHLKKILQAVKL</sequence>
<name>A0A2H9TIQ7_9FUNG</name>
<evidence type="ECO:0000256" key="2">
    <source>
        <dbReference type="ARBA" id="ARBA00004481"/>
    </source>
</evidence>
<comment type="similarity">
    <text evidence="3">Belongs to the VPS53 family.</text>
</comment>
<dbReference type="Gene3D" id="1.10.357.110">
    <property type="entry name" value="Vacuolar protein sorting-associated protein 53, C-terminus"/>
    <property type="match status" value="1"/>
</dbReference>
<evidence type="ECO:0000256" key="4">
    <source>
        <dbReference type="ARBA" id="ARBA00022753"/>
    </source>
</evidence>
<dbReference type="OrthoDB" id="10261632at2759"/>
<dbReference type="InterPro" id="IPR039766">
    <property type="entry name" value="Vps53"/>
</dbReference>
<evidence type="ECO:0000256" key="1">
    <source>
        <dbReference type="ARBA" id="ARBA00004150"/>
    </source>
</evidence>
<dbReference type="Pfam" id="PF04100">
    <property type="entry name" value="Vps53_N"/>
    <property type="match status" value="1"/>
</dbReference>
<evidence type="ECO:0000256" key="5">
    <source>
        <dbReference type="ARBA" id="ARBA00023034"/>
    </source>
</evidence>
<evidence type="ECO:0000259" key="8">
    <source>
        <dbReference type="Pfam" id="PF16854"/>
    </source>
</evidence>
<dbReference type="GO" id="GO:0042147">
    <property type="term" value="P:retrograde transport, endosome to Golgi"/>
    <property type="evidence" value="ECO:0007669"/>
    <property type="project" value="InterPro"/>
</dbReference>
<keyword evidence="4" id="KW-0967">Endosome</keyword>
<evidence type="ECO:0000256" key="6">
    <source>
        <dbReference type="ARBA" id="ARBA00023136"/>
    </source>
</evidence>
<dbReference type="STRING" id="1246581.A0A2H9TIQ7"/>
<dbReference type="InterPro" id="IPR031745">
    <property type="entry name" value="Vps53_C"/>
</dbReference>
<evidence type="ECO:0000313" key="10">
    <source>
        <dbReference type="Proteomes" id="UP000240830"/>
    </source>
</evidence>
<dbReference type="EMBL" id="MTSL01000168">
    <property type="protein sequence ID" value="PJF17625.1"/>
    <property type="molecule type" value="Genomic_DNA"/>
</dbReference>
<dbReference type="Proteomes" id="UP000240830">
    <property type="component" value="Unassembled WGS sequence"/>
</dbReference>
<dbReference type="PANTHER" id="PTHR12820">
    <property type="entry name" value="VACUOLAR SORTING PROTEIN 53"/>
    <property type="match status" value="1"/>
</dbReference>
<feature type="domain" description="Vps53 N-terminal" evidence="7">
    <location>
        <begin position="10"/>
        <end position="359"/>
    </location>
</feature>
<dbReference type="AlphaFoldDB" id="A0A2H9TIQ7"/>
<comment type="subcellular location">
    <subcellularLocation>
        <location evidence="2">Endosome membrane</location>
        <topology evidence="2">Peripheral membrane protein</topology>
    </subcellularLocation>
    <subcellularLocation>
        <location evidence="1">Golgi apparatus</location>
        <location evidence="1">trans-Golgi network membrane</location>
        <topology evidence="1">Peripheral membrane protein</topology>
    </subcellularLocation>
</comment>
<dbReference type="InterPro" id="IPR038260">
    <property type="entry name" value="Vps53_C_sf"/>
</dbReference>
<feature type="domain" description="Vps53 C-terminal" evidence="8">
    <location>
        <begin position="585"/>
        <end position="666"/>
    </location>
</feature>
<proteinExistence type="inferred from homology"/>
<dbReference type="GO" id="GO:0000938">
    <property type="term" value="C:GARP complex"/>
    <property type="evidence" value="ECO:0007669"/>
    <property type="project" value="InterPro"/>
</dbReference>
<protein>
    <submittedName>
        <fullName evidence="9">Vps53p</fullName>
    </submittedName>
</protein>
<keyword evidence="10" id="KW-1185">Reference proteome</keyword>
<reference evidence="9 10" key="1">
    <citation type="submission" date="2016-10" db="EMBL/GenBank/DDBJ databases">
        <title>The genome of Paramicrosporidium saccamoebae is the missing link in understanding Cryptomycota and Microsporidia evolution.</title>
        <authorList>
            <person name="Quandt C.A."/>
            <person name="Beaudet D."/>
            <person name="Corsaro D."/>
            <person name="Michel R."/>
            <person name="Corradi N."/>
            <person name="James T."/>
        </authorList>
    </citation>
    <scope>NUCLEOTIDE SEQUENCE [LARGE SCALE GENOMIC DNA]</scope>
    <source>
        <strain evidence="9 10">KSL3</strain>
    </source>
</reference>
<evidence type="ECO:0000256" key="3">
    <source>
        <dbReference type="ARBA" id="ARBA00008628"/>
    </source>
</evidence>
<organism evidence="9 10">
    <name type="scientific">Paramicrosporidium saccamoebae</name>
    <dbReference type="NCBI Taxonomy" id="1246581"/>
    <lineage>
        <taxon>Eukaryota</taxon>
        <taxon>Fungi</taxon>
        <taxon>Fungi incertae sedis</taxon>
        <taxon>Cryptomycota</taxon>
        <taxon>Cryptomycota incertae sedis</taxon>
        <taxon>Paramicrosporidium</taxon>
    </lineage>
</organism>
<dbReference type="GO" id="GO:0010008">
    <property type="term" value="C:endosome membrane"/>
    <property type="evidence" value="ECO:0007669"/>
    <property type="project" value="UniProtKB-SubCell"/>
</dbReference>
<keyword evidence="5" id="KW-0333">Golgi apparatus</keyword>
<accession>A0A2H9TIQ7</accession>
<evidence type="ECO:0000313" key="9">
    <source>
        <dbReference type="EMBL" id="PJF17625.1"/>
    </source>
</evidence>